<evidence type="ECO:0000313" key="1">
    <source>
        <dbReference type="EMBL" id="KAF7234088.1"/>
    </source>
</evidence>
<organism evidence="1 2">
    <name type="scientific">Paragonimus skrjabini miyazakii</name>
    <dbReference type="NCBI Taxonomy" id="59628"/>
    <lineage>
        <taxon>Eukaryota</taxon>
        <taxon>Metazoa</taxon>
        <taxon>Spiralia</taxon>
        <taxon>Lophotrochozoa</taxon>
        <taxon>Platyhelminthes</taxon>
        <taxon>Trematoda</taxon>
        <taxon>Digenea</taxon>
        <taxon>Plagiorchiida</taxon>
        <taxon>Troglotremata</taxon>
        <taxon>Troglotrematidae</taxon>
        <taxon>Paragonimus</taxon>
    </lineage>
</organism>
<dbReference type="EMBL" id="JTDE01013061">
    <property type="protein sequence ID" value="KAF7234088.1"/>
    <property type="molecule type" value="Genomic_DNA"/>
</dbReference>
<gene>
    <name evidence="1" type="ORF">EG68_12544</name>
</gene>
<comment type="caution">
    <text evidence="1">The sequence shown here is derived from an EMBL/GenBank/DDBJ whole genome shotgun (WGS) entry which is preliminary data.</text>
</comment>
<evidence type="ECO:0000313" key="2">
    <source>
        <dbReference type="Proteomes" id="UP000822476"/>
    </source>
</evidence>
<dbReference type="Proteomes" id="UP000822476">
    <property type="component" value="Unassembled WGS sequence"/>
</dbReference>
<proteinExistence type="predicted"/>
<keyword evidence="2" id="KW-1185">Reference proteome</keyword>
<reference evidence="1" key="1">
    <citation type="submission" date="2019-07" db="EMBL/GenBank/DDBJ databases">
        <title>Annotation for the trematode Paragonimus miyazaki's.</title>
        <authorList>
            <person name="Choi Y.-J."/>
        </authorList>
    </citation>
    <scope>NUCLEOTIDE SEQUENCE</scope>
    <source>
        <strain evidence="1">Japan</strain>
    </source>
</reference>
<dbReference type="AlphaFoldDB" id="A0A8S9YG35"/>
<accession>A0A8S9YG35</accession>
<name>A0A8S9YG35_9TREM</name>
<protein>
    <submittedName>
        <fullName evidence="1">Uncharacterized protein</fullName>
    </submittedName>
</protein>
<sequence length="36" mass="4516">MRFGLFQKFQYYSDITHFRIRTNNDKQRFSASIHVY</sequence>